<feature type="domain" description="Aldehyde oxidase/xanthine dehydrogenase a/b hammerhead" evidence="3">
    <location>
        <begin position="20"/>
        <end position="141"/>
    </location>
</feature>
<dbReference type="SUPFAM" id="SSF54665">
    <property type="entry name" value="CO dehydrogenase molybdoprotein N-domain-like"/>
    <property type="match status" value="1"/>
</dbReference>
<reference evidence="4 5" key="1">
    <citation type="journal article" date="2014" name="Antonie Van Leeuwenhoek">
        <title>Hyphomonas beringensis sp. nov. and Hyphomonas chukchiensis sp. nov., isolated from surface seawater of the Bering Sea and Chukchi Sea.</title>
        <authorList>
            <person name="Li C."/>
            <person name="Lai Q."/>
            <person name="Li G."/>
            <person name="Dong C."/>
            <person name="Wang J."/>
            <person name="Liao Y."/>
            <person name="Shao Z."/>
        </authorList>
    </citation>
    <scope>NUCLEOTIDE SEQUENCE [LARGE SCALE GENOMIC DNA]</scope>
    <source>
        <strain evidence="4 5">MHS-2</strain>
    </source>
</reference>
<keyword evidence="2" id="KW-0560">Oxidoreductase</keyword>
<dbReference type="Gene3D" id="3.90.1170.50">
    <property type="entry name" value="Aldehyde oxidase/xanthine dehydrogenase, a/b hammerhead"/>
    <property type="match status" value="1"/>
</dbReference>
<keyword evidence="5" id="KW-1185">Reference proteome</keyword>
<dbReference type="GO" id="GO:0016491">
    <property type="term" value="F:oxidoreductase activity"/>
    <property type="evidence" value="ECO:0007669"/>
    <property type="project" value="UniProtKB-KW"/>
</dbReference>
<dbReference type="InterPro" id="IPR037165">
    <property type="entry name" value="AldOxase/xan_DH_Mopterin-bd_sf"/>
</dbReference>
<dbReference type="InterPro" id="IPR016208">
    <property type="entry name" value="Ald_Oxase/xanthine_DH-like"/>
</dbReference>
<dbReference type="SUPFAM" id="SSF56003">
    <property type="entry name" value="Molybdenum cofactor-binding domain"/>
    <property type="match status" value="1"/>
</dbReference>
<dbReference type="Pfam" id="PF01315">
    <property type="entry name" value="Ald_Xan_dh_C"/>
    <property type="match status" value="1"/>
</dbReference>
<evidence type="ECO:0000313" key="5">
    <source>
        <dbReference type="Proteomes" id="UP000025171"/>
    </source>
</evidence>
<evidence type="ECO:0000313" key="4">
    <source>
        <dbReference type="EMBL" id="KCZ94273.1"/>
    </source>
</evidence>
<dbReference type="PATRIC" id="fig|1280950.3.peg.575"/>
<sequence length="785" mass="83921">MKKFGVGQSVERAEDARLLLGEGRYTDDIVPANALRLFVLRSPHAHAKILSIDKTASLESKGVAGILTGVDADEDDLGGFPSLVPSNAPDGSGPNFAPPFSVIARDIVRYAGEPVAIVMADTLDQAKDAAELIKVEYAPLTAVVSLADADKPGMPSIWPECPDNNDSLGVFGDKAAVEEAFSKAASIHSIDVRVSRVAVSPMEPRVATGVWNEAEGRYELTAGVQSPHMTRTQLAACIFKVPPSKVRVRALDVGGGFGLKGVPHPELALVMWAARRLGRPVHWFSERSEGFLSDCHSRDHISHCDLALDEDARIVGLKFNSRANLGAYISLAGMHCAQGNIGHLSGVYTTPAIYAEVRAYFTNTVPIASYRGAGRPEALVVLERAMDAAAFDLGMDPAELRRRNLIQPEQMPYDTGFQFTYDSGDYPVSQTKAQEAADWAGFEKRRAEALRRGKLRGIGMGHVVEIASGMRDEMGEIEIEADGSVTFSTGFHNHGQGQETTMRQLISEFLAVPPEKIRMKDCDTDVQNFGLGSAGSRAAAVGGALIKTLSEKVIEKAKIIAAIPLETDAAQIEFVDGTFNARGTNKTATFAEVAALAHNPMGLPDGFDGGLAHKQIVRPGGPTFPNGCHICEVEIDPETGELDAIGYWVCEDVGRSINPMIVKGQIHGGVAQGLGQIFGEFIEFDREGQLLTGSFMDYQMPRALDIPHITTISHDVPSPNNPLGIKGAGESGTVGAMPAGLNAVCDALKPLGIRHFDMPASPHRLWKAIHDAGGIDAICKPTEAA</sequence>
<dbReference type="Pfam" id="PF20256">
    <property type="entry name" value="MoCoBD_2"/>
    <property type="match status" value="1"/>
</dbReference>
<dbReference type="Proteomes" id="UP000025171">
    <property type="component" value="Unassembled WGS sequence"/>
</dbReference>
<dbReference type="PANTHER" id="PTHR11908:SF132">
    <property type="entry name" value="ALDEHYDE OXIDASE 1-RELATED"/>
    <property type="match status" value="1"/>
</dbReference>
<dbReference type="InterPro" id="IPR000674">
    <property type="entry name" value="Ald_Oxase/Xan_DH_a/b"/>
</dbReference>
<dbReference type="GO" id="GO:0005506">
    <property type="term" value="F:iron ion binding"/>
    <property type="evidence" value="ECO:0007669"/>
    <property type="project" value="InterPro"/>
</dbReference>
<name>A0A059FUZ4_9PROT</name>
<dbReference type="OrthoDB" id="9767994at2"/>
<gene>
    <name evidence="4" type="ORF">HJO_02825</name>
</gene>
<organism evidence="4 5">
    <name type="scientific">Hyphomonas johnsonii MHS-2</name>
    <dbReference type="NCBI Taxonomy" id="1280950"/>
    <lineage>
        <taxon>Bacteria</taxon>
        <taxon>Pseudomonadati</taxon>
        <taxon>Pseudomonadota</taxon>
        <taxon>Alphaproteobacteria</taxon>
        <taxon>Hyphomonadales</taxon>
        <taxon>Hyphomonadaceae</taxon>
        <taxon>Hyphomonas</taxon>
    </lineage>
</organism>
<dbReference type="eggNOG" id="COG1529">
    <property type="taxonomic scope" value="Bacteria"/>
</dbReference>
<evidence type="ECO:0000259" key="3">
    <source>
        <dbReference type="SMART" id="SM01008"/>
    </source>
</evidence>
<protein>
    <submittedName>
        <fullName evidence="4">Carbon-monoxide dehydrogenase large subunit</fullName>
    </submittedName>
</protein>
<dbReference type="InterPro" id="IPR046867">
    <property type="entry name" value="AldOxase/xan_DH_MoCoBD2"/>
</dbReference>
<evidence type="ECO:0000256" key="1">
    <source>
        <dbReference type="ARBA" id="ARBA00022505"/>
    </source>
</evidence>
<dbReference type="InterPro" id="IPR008274">
    <property type="entry name" value="AldOxase/xan_DH_MoCoBD1"/>
</dbReference>
<dbReference type="Pfam" id="PF02738">
    <property type="entry name" value="MoCoBD_1"/>
    <property type="match status" value="1"/>
</dbReference>
<comment type="caution">
    <text evidence="4">The sequence shown here is derived from an EMBL/GenBank/DDBJ whole genome shotgun (WGS) entry which is preliminary data.</text>
</comment>
<dbReference type="AlphaFoldDB" id="A0A059FUZ4"/>
<dbReference type="PANTHER" id="PTHR11908">
    <property type="entry name" value="XANTHINE DEHYDROGENASE"/>
    <property type="match status" value="1"/>
</dbReference>
<accession>A0A059FUZ4</accession>
<dbReference type="InterPro" id="IPR036856">
    <property type="entry name" value="Ald_Oxase/Xan_DH_a/b_sf"/>
</dbReference>
<dbReference type="Gene3D" id="3.30.365.10">
    <property type="entry name" value="Aldehyde oxidase/xanthine dehydrogenase, molybdopterin binding domain"/>
    <property type="match status" value="4"/>
</dbReference>
<dbReference type="SMART" id="SM01008">
    <property type="entry name" value="Ald_Xan_dh_C"/>
    <property type="match status" value="1"/>
</dbReference>
<dbReference type="RefSeq" id="WP_156945394.1">
    <property type="nucleotide sequence ID" value="NZ_ARYK01000001.1"/>
</dbReference>
<dbReference type="EMBL" id="ARYK01000001">
    <property type="protein sequence ID" value="KCZ94273.1"/>
    <property type="molecule type" value="Genomic_DNA"/>
</dbReference>
<dbReference type="STRING" id="1280950.HJO_02825"/>
<evidence type="ECO:0000256" key="2">
    <source>
        <dbReference type="ARBA" id="ARBA00023002"/>
    </source>
</evidence>
<proteinExistence type="predicted"/>
<keyword evidence="1" id="KW-0500">Molybdenum</keyword>